<gene>
    <name evidence="1" type="ORF">BGW36DRAFT_387795</name>
</gene>
<protein>
    <submittedName>
        <fullName evidence="1">Uncharacterized protein</fullName>
    </submittedName>
</protein>
<evidence type="ECO:0000313" key="2">
    <source>
        <dbReference type="Proteomes" id="UP001201262"/>
    </source>
</evidence>
<dbReference type="PANTHER" id="PTHR42034">
    <property type="entry name" value="CHROMOSOME 7, WHOLE GENOME SHOTGUN SEQUENCE-RELATED"/>
    <property type="match status" value="1"/>
</dbReference>
<name>A0AAD4PTN8_9EURO</name>
<dbReference type="Gene3D" id="3.30.559.30">
    <property type="entry name" value="Nonribosomal peptide synthetase, condensation domain"/>
    <property type="match status" value="1"/>
</dbReference>
<sequence>MSPNLHWQKSSKGVWERDLDECEKFYYLSARKENGCLPVTGCASFIDSTRTTENNRVEAAFRSAWTSLRHRHPTLASHVQYDEYTDRWRRVYSSPGNSDEVRQWLTSTFHVLDSVGDELQWFNQHAPTFKDSSIFLVQGQPSFHYTLFLRCPHDVIDGVGILLLVNQLFDYASRAYDQEDKYAAPEWGSEGVNLSPCLRVAANVQTLSDAQSKRLADIQSKNGALYNHPGLLGLPTSSVPVPSTPGRRERLSFTIPKRATEQILQLSKSISPGVSVTHVFMAALALALSEVQPREENPQFFRYVNHSMINLRPYLNRPYDGPDHAAATYHTISAQALGIDVVVPDSSTSEKSENKENRLSQIATRVRDFYKLIRPDQLSTVATHDQIGFAPSIFKIFTPASGVDPHAVSEPIFSSVSLSSIGNISSIVATKYCPLELENVWVASEPIGAAVALFLGTWDEKIELSAVFDNRYHEADYIESFLRRIVNCVGTV</sequence>
<organism evidence="1 2">
    <name type="scientific">Talaromyces proteolyticus</name>
    <dbReference type="NCBI Taxonomy" id="1131652"/>
    <lineage>
        <taxon>Eukaryota</taxon>
        <taxon>Fungi</taxon>
        <taxon>Dikarya</taxon>
        <taxon>Ascomycota</taxon>
        <taxon>Pezizomycotina</taxon>
        <taxon>Eurotiomycetes</taxon>
        <taxon>Eurotiomycetidae</taxon>
        <taxon>Eurotiales</taxon>
        <taxon>Trichocomaceae</taxon>
        <taxon>Talaromyces</taxon>
        <taxon>Talaromyces sect. Bacilispori</taxon>
    </lineage>
</organism>
<reference evidence="1" key="1">
    <citation type="submission" date="2021-12" db="EMBL/GenBank/DDBJ databases">
        <title>Convergent genome expansion in fungi linked to evolution of root-endophyte symbiosis.</title>
        <authorList>
            <consortium name="DOE Joint Genome Institute"/>
            <person name="Ke Y.-H."/>
            <person name="Bonito G."/>
            <person name="Liao H.-L."/>
            <person name="Looney B."/>
            <person name="Rojas-Flechas A."/>
            <person name="Nash J."/>
            <person name="Hameed K."/>
            <person name="Schadt C."/>
            <person name="Martin F."/>
            <person name="Crous P.W."/>
            <person name="Miettinen O."/>
            <person name="Magnuson J.K."/>
            <person name="Labbe J."/>
            <person name="Jacobson D."/>
            <person name="Doktycz M.J."/>
            <person name="Veneault-Fourrey C."/>
            <person name="Kuo A."/>
            <person name="Mondo S."/>
            <person name="Calhoun S."/>
            <person name="Riley R."/>
            <person name="Ohm R."/>
            <person name="LaButti K."/>
            <person name="Andreopoulos B."/>
            <person name="Pangilinan J."/>
            <person name="Nolan M."/>
            <person name="Tritt A."/>
            <person name="Clum A."/>
            <person name="Lipzen A."/>
            <person name="Daum C."/>
            <person name="Barry K."/>
            <person name="Grigoriev I.V."/>
            <person name="Vilgalys R."/>
        </authorList>
    </citation>
    <scope>NUCLEOTIDE SEQUENCE</scope>
    <source>
        <strain evidence="1">PMI_201</strain>
    </source>
</reference>
<evidence type="ECO:0000313" key="1">
    <source>
        <dbReference type="EMBL" id="KAH8691160.1"/>
    </source>
</evidence>
<proteinExistence type="predicted"/>
<dbReference type="Gene3D" id="3.30.559.10">
    <property type="entry name" value="Chloramphenicol acetyltransferase-like domain"/>
    <property type="match status" value="1"/>
</dbReference>
<accession>A0AAD4PTN8</accession>
<dbReference type="AlphaFoldDB" id="A0AAD4PTN8"/>
<dbReference type="InterPro" id="IPR023213">
    <property type="entry name" value="CAT-like_dom_sf"/>
</dbReference>
<dbReference type="GeneID" id="70247455"/>
<dbReference type="RefSeq" id="XP_046067252.1">
    <property type="nucleotide sequence ID" value="XM_046217168.1"/>
</dbReference>
<keyword evidence="2" id="KW-1185">Reference proteome</keyword>
<dbReference type="SUPFAM" id="SSF52777">
    <property type="entry name" value="CoA-dependent acyltransferases"/>
    <property type="match status" value="1"/>
</dbReference>
<dbReference type="EMBL" id="JAJTJA010000012">
    <property type="protein sequence ID" value="KAH8691160.1"/>
    <property type="molecule type" value="Genomic_DNA"/>
</dbReference>
<dbReference type="PANTHER" id="PTHR42034:SF1">
    <property type="entry name" value="CONDENSATION DOMAIN-CONTAINING PROTEIN"/>
    <property type="match status" value="1"/>
</dbReference>
<comment type="caution">
    <text evidence="1">The sequence shown here is derived from an EMBL/GenBank/DDBJ whole genome shotgun (WGS) entry which is preliminary data.</text>
</comment>
<dbReference type="Proteomes" id="UP001201262">
    <property type="component" value="Unassembled WGS sequence"/>
</dbReference>